<dbReference type="GeneID" id="93131187"/>
<sequence>MKLTFLGATETVTGSKYLLEHGSRRVLIDCGLFQGTKNLRLRNRSPLPFAPGTLDAVVLTHAHIDHSGYLPVLARDGYRGPVYCTAATAELCDIMLRDSARLQEEEADFANRHGYSKHHPAEPLYTVDDAQRALHLLTPVAFDECTALAGGLSCRLLPAGHILGAASVVVHWDRKVLAFSGDLGRYRDPIMQQPLPPVHADYLVVESTYGDRLHPDTDPENELAALFDKTFARGGVVVMPCFTVGRAQEILHYIARLKAAGRMARVPVFLDSPMATDVTEIYRRHILEHRLTLSEADALGHAATMTRTVDQSKAIGEHHGPMVVIAGSGMATGGRVLHHLTRYAPDARNTIALVGYQAAGTRGAALAAHEPTVKIHGEYVRVRAQVESITTLSAHADYEEVLRWLGTMQRAPERTFVTHGEPAAADALRRRIAERLHWPCEVPVYGQCADLDAVESGDLRERSAGASRPATASSWPATASSRPPATSS</sequence>
<gene>
    <name evidence="5" type="ORF">I6K02_26140</name>
</gene>
<feature type="domain" description="Beta-Casp" evidence="4">
    <location>
        <begin position="247"/>
        <end position="366"/>
    </location>
</feature>
<name>A0A892IE54_9BURK</name>
<dbReference type="SUPFAM" id="SSF56281">
    <property type="entry name" value="Metallo-hydrolase/oxidoreductase"/>
    <property type="match status" value="1"/>
</dbReference>
<proteinExistence type="predicted"/>
<dbReference type="SMART" id="SM00849">
    <property type="entry name" value="Lactamase_B"/>
    <property type="match status" value="1"/>
</dbReference>
<evidence type="ECO:0000259" key="4">
    <source>
        <dbReference type="SMART" id="SM01027"/>
    </source>
</evidence>
<dbReference type="InterPro" id="IPR001279">
    <property type="entry name" value="Metallo-B-lactamas"/>
</dbReference>
<evidence type="ECO:0000313" key="5">
    <source>
        <dbReference type="EMBL" id="QRO81246.1"/>
    </source>
</evidence>
<evidence type="ECO:0000313" key="6">
    <source>
        <dbReference type="Proteomes" id="UP000625568"/>
    </source>
</evidence>
<organism evidence="5 6">
    <name type="scientific">Burkholderia dolosa</name>
    <dbReference type="NCBI Taxonomy" id="152500"/>
    <lineage>
        <taxon>Bacteria</taxon>
        <taxon>Pseudomonadati</taxon>
        <taxon>Pseudomonadota</taxon>
        <taxon>Betaproteobacteria</taxon>
        <taxon>Burkholderiales</taxon>
        <taxon>Burkholderiaceae</taxon>
        <taxon>Burkholderia</taxon>
        <taxon>Burkholderia cepacia complex</taxon>
    </lineage>
</organism>
<accession>A0A892IE54</accession>
<dbReference type="Pfam" id="PF10996">
    <property type="entry name" value="Beta-Casp"/>
    <property type="match status" value="1"/>
</dbReference>
<dbReference type="Pfam" id="PF07521">
    <property type="entry name" value="RMMBL"/>
    <property type="match status" value="1"/>
</dbReference>
<dbReference type="InterPro" id="IPR022712">
    <property type="entry name" value="Beta_Casp"/>
</dbReference>
<dbReference type="InterPro" id="IPR011108">
    <property type="entry name" value="RMMBL"/>
</dbReference>
<dbReference type="InterPro" id="IPR050698">
    <property type="entry name" value="MBL"/>
</dbReference>
<evidence type="ECO:0000256" key="1">
    <source>
        <dbReference type="ARBA" id="ARBA00022801"/>
    </source>
</evidence>
<keyword evidence="6" id="KW-1185">Reference proteome</keyword>
<dbReference type="GO" id="GO:0016787">
    <property type="term" value="F:hydrolase activity"/>
    <property type="evidence" value="ECO:0007669"/>
    <property type="project" value="UniProtKB-KW"/>
</dbReference>
<dbReference type="PANTHER" id="PTHR11203:SF37">
    <property type="entry name" value="INTEGRATOR COMPLEX SUBUNIT 11"/>
    <property type="match status" value="1"/>
</dbReference>
<evidence type="ECO:0000259" key="3">
    <source>
        <dbReference type="SMART" id="SM00849"/>
    </source>
</evidence>
<dbReference type="RefSeq" id="WP_006767371.1">
    <property type="nucleotide sequence ID" value="NZ_CABVPR010000049.1"/>
</dbReference>
<dbReference type="GO" id="GO:0004521">
    <property type="term" value="F:RNA endonuclease activity"/>
    <property type="evidence" value="ECO:0007669"/>
    <property type="project" value="TreeGrafter"/>
</dbReference>
<dbReference type="CDD" id="cd16295">
    <property type="entry name" value="TTHA0252-CPSF-like_MBL-fold"/>
    <property type="match status" value="1"/>
</dbReference>
<keyword evidence="1 5" id="KW-0378">Hydrolase</keyword>
<feature type="domain" description="Metallo-beta-lactamase" evidence="3">
    <location>
        <begin position="13"/>
        <end position="242"/>
    </location>
</feature>
<dbReference type="Gene3D" id="3.40.50.10890">
    <property type="match status" value="1"/>
</dbReference>
<reference evidence="5 6" key="1">
    <citation type="submission" date="2021-02" db="EMBL/GenBank/DDBJ databases">
        <title>FDA dAtabase for Regulatory Grade micrObial Sequences (FDA-ARGOS): Supporting development and validation of Infectious Disease Dx tests.</title>
        <authorList>
            <person name="Minogue T."/>
            <person name="Wolcott M."/>
            <person name="Wasieloski L."/>
            <person name="Aguilar W."/>
            <person name="Moore D."/>
            <person name="Jaissle J."/>
            <person name="Tallon L."/>
            <person name="Sadzewicz L."/>
            <person name="Zhao X."/>
            <person name="Boylan J."/>
            <person name="Ott S."/>
            <person name="Bowen H."/>
            <person name="Vavikolanu K."/>
            <person name="Mehta A."/>
            <person name="Aluvathingal J."/>
            <person name="Nadendla S."/>
            <person name="Yan Y."/>
            <person name="Sichtig H."/>
        </authorList>
    </citation>
    <scope>NUCLEOTIDE SEQUENCE [LARGE SCALE GENOMIC DNA]</scope>
    <source>
        <strain evidence="5 6">FDAARGOS_1272</strain>
    </source>
</reference>
<dbReference type="AlphaFoldDB" id="A0A892IE54"/>
<dbReference type="InterPro" id="IPR036866">
    <property type="entry name" value="RibonucZ/Hydroxyglut_hydro"/>
</dbReference>
<feature type="compositionally biased region" description="Low complexity" evidence="2">
    <location>
        <begin position="466"/>
        <end position="488"/>
    </location>
</feature>
<protein>
    <submittedName>
        <fullName evidence="5">MBL fold metallo-hydrolase</fullName>
    </submittedName>
</protein>
<feature type="region of interest" description="Disordered" evidence="2">
    <location>
        <begin position="457"/>
        <end position="488"/>
    </location>
</feature>
<dbReference type="EMBL" id="CP069484">
    <property type="protein sequence ID" value="QRO81246.1"/>
    <property type="molecule type" value="Genomic_DNA"/>
</dbReference>
<dbReference type="SMART" id="SM01027">
    <property type="entry name" value="Beta-Casp"/>
    <property type="match status" value="1"/>
</dbReference>
<dbReference type="Proteomes" id="UP000625568">
    <property type="component" value="Chromosome 3"/>
</dbReference>
<dbReference type="Pfam" id="PF00753">
    <property type="entry name" value="Lactamase_B"/>
    <property type="match status" value="1"/>
</dbReference>
<dbReference type="Gene3D" id="3.60.15.10">
    <property type="entry name" value="Ribonuclease Z/Hydroxyacylglutathione hydrolase-like"/>
    <property type="match status" value="1"/>
</dbReference>
<dbReference type="PANTHER" id="PTHR11203">
    <property type="entry name" value="CLEAVAGE AND POLYADENYLATION SPECIFICITY FACTOR FAMILY MEMBER"/>
    <property type="match status" value="1"/>
</dbReference>
<evidence type="ECO:0000256" key="2">
    <source>
        <dbReference type="SAM" id="MobiDB-lite"/>
    </source>
</evidence>